<organism evidence="2 3">
    <name type="scientific">Mesorhabditis belari</name>
    <dbReference type="NCBI Taxonomy" id="2138241"/>
    <lineage>
        <taxon>Eukaryota</taxon>
        <taxon>Metazoa</taxon>
        <taxon>Ecdysozoa</taxon>
        <taxon>Nematoda</taxon>
        <taxon>Chromadorea</taxon>
        <taxon>Rhabditida</taxon>
        <taxon>Rhabditina</taxon>
        <taxon>Rhabditomorpha</taxon>
        <taxon>Rhabditoidea</taxon>
        <taxon>Rhabditidae</taxon>
        <taxon>Mesorhabditinae</taxon>
        <taxon>Mesorhabditis</taxon>
    </lineage>
</organism>
<evidence type="ECO:0000313" key="2">
    <source>
        <dbReference type="Proteomes" id="UP000887575"/>
    </source>
</evidence>
<feature type="region of interest" description="Disordered" evidence="1">
    <location>
        <begin position="24"/>
        <end position="61"/>
    </location>
</feature>
<evidence type="ECO:0000313" key="3">
    <source>
        <dbReference type="WBParaSite" id="MBELARI_LOCUS20903"/>
    </source>
</evidence>
<protein>
    <submittedName>
        <fullName evidence="3">Uncharacterized protein</fullName>
    </submittedName>
</protein>
<name>A0AAF3F2Y5_9BILA</name>
<accession>A0AAF3F2Y5</accession>
<proteinExistence type="predicted"/>
<keyword evidence="2" id="KW-1185">Reference proteome</keyword>
<evidence type="ECO:0000256" key="1">
    <source>
        <dbReference type="SAM" id="MobiDB-lite"/>
    </source>
</evidence>
<reference evidence="3" key="1">
    <citation type="submission" date="2024-02" db="UniProtKB">
        <authorList>
            <consortium name="WormBaseParasite"/>
        </authorList>
    </citation>
    <scope>IDENTIFICATION</scope>
</reference>
<dbReference type="WBParaSite" id="MBELARI_LOCUS20903">
    <property type="protein sequence ID" value="MBELARI_LOCUS20903"/>
    <property type="gene ID" value="MBELARI_LOCUS20903"/>
</dbReference>
<feature type="compositionally biased region" description="Basic and acidic residues" evidence="1">
    <location>
        <begin position="30"/>
        <end position="58"/>
    </location>
</feature>
<dbReference type="AlphaFoldDB" id="A0AAF3F2Y5"/>
<sequence>MENGRQSLRSIALLYPLEGDVVEEQAAADEGPREVAREEVLVNTPPEKRHEDGEDNKKAPKVQLAHKKAEELCVLRAGDLDVTDERDIREWMPGSASLPRVLPPKRHRLRGMHLRAVSIDSPTKRKARVTGQLVYVPNYGNRWVTGDATMKERSMWDEMKEFAEAVLTDHLPILLKKMNNDDDFFSSLQDHYGTFYEAEWAYHHPQPDFNHLISNTDYSQQYNEKMNNDDDFFSFLQDLYETLYEAEWAYHVTQEKAEHPQPDFNHLISYTDYSQQFNDPYFTMNGIFFGVTLFDGETPSESPYPMTGEPGDDHWRVKVSLQTFNKHKFFYCLNPPKSRSGIHQVTLVLAKNPSDLELVSRLSCVQEIDASDNPFLRRSDNLFLHKWDSIFCESLCSEWSSIGACKS</sequence>
<dbReference type="Proteomes" id="UP000887575">
    <property type="component" value="Unassembled WGS sequence"/>
</dbReference>